<dbReference type="Gene3D" id="3.60.20.10">
    <property type="entry name" value="Glutamine Phosphoribosylpyrophosphate, subunit 1, domain 1"/>
    <property type="match status" value="1"/>
</dbReference>
<dbReference type="RefSeq" id="WP_014789769.1">
    <property type="nucleotide sequence ID" value="NC_018015.1"/>
</dbReference>
<dbReference type="InterPro" id="IPR026869">
    <property type="entry name" value="EgtC-like"/>
</dbReference>
<gene>
    <name evidence="3" type="ORF">CL1_1944</name>
</gene>
<feature type="domain" description="Glutamine amidotransferase type-2" evidence="2">
    <location>
        <begin position="8"/>
        <end position="268"/>
    </location>
</feature>
<proteinExistence type="predicted"/>
<dbReference type="InterPro" id="IPR029055">
    <property type="entry name" value="Ntn_hydrolases_N"/>
</dbReference>
<dbReference type="Proteomes" id="UP000006064">
    <property type="component" value="Chromosome"/>
</dbReference>
<keyword evidence="1" id="KW-0315">Glutamine amidotransferase</keyword>
<evidence type="ECO:0000313" key="4">
    <source>
        <dbReference type="Proteomes" id="UP000006064"/>
    </source>
</evidence>
<organism evidence="3 4">
    <name type="scientific">Thermococcus cleftensis (strain DSM 27260 / KACC 17922 / CL1)</name>
    <dbReference type="NCBI Taxonomy" id="163003"/>
    <lineage>
        <taxon>Archaea</taxon>
        <taxon>Methanobacteriati</taxon>
        <taxon>Methanobacteriota</taxon>
        <taxon>Thermococci</taxon>
        <taxon>Thermococcales</taxon>
        <taxon>Thermococcaceae</taxon>
        <taxon>Thermococcus</taxon>
    </lineage>
</organism>
<dbReference type="EMBL" id="CP003651">
    <property type="protein sequence ID" value="AFL96139.1"/>
    <property type="molecule type" value="Genomic_DNA"/>
</dbReference>
<dbReference type="InterPro" id="IPR017932">
    <property type="entry name" value="GATase_2_dom"/>
</dbReference>
<dbReference type="HOGENOM" id="CLU_086262_0_0_2"/>
<dbReference type="PANTHER" id="PTHR42824:SF1">
    <property type="entry name" value="GLUTAMINE AMIDOTRANSFERASE YAFJ-RELATED"/>
    <property type="match status" value="1"/>
</dbReference>
<dbReference type="GeneID" id="13037254"/>
<dbReference type="STRING" id="163003.CL1_1944"/>
<dbReference type="KEGG" id="thm:CL1_1944"/>
<name>I3ZWQ5_THECF</name>
<accession>I3ZWQ5</accession>
<sequence length="269" mass="30243">MGTVNQMCRILFAVGEGSEIRPLLGALVKSARHDPYRERRNGKKQHADGWGYVLLKDGSVRHYRSLRPVFEDDRAVESLEGELEGFVALMVHARAASQGDRSLYNVQPFAFSTRRGFSFWLMHNGDLDKGAILELAELNPRELENVSDTYAFATYLCRRLPSVGLSDLLVHYRTIEGHTRSIFNTVTLFHDSRKGFSAFVTARMSDGYLSNPADYDYAKLLVLEGENLFAVASSTLALYHGAGYEVVPNETAFHVTLDEGSFEVKRMHL</sequence>
<dbReference type="AlphaFoldDB" id="I3ZWQ5"/>
<keyword evidence="4" id="KW-1185">Reference proteome</keyword>
<dbReference type="Pfam" id="PF13230">
    <property type="entry name" value="GATase_4"/>
    <property type="match status" value="1"/>
</dbReference>
<evidence type="ECO:0000259" key="2">
    <source>
        <dbReference type="PROSITE" id="PS51278"/>
    </source>
</evidence>
<reference evidence="3 4" key="1">
    <citation type="journal article" date="2012" name="J. Bacteriol.">
        <title>Complete Genome Sequence of the Hyperthermophilic Archaeon Thermococcus sp. Strain CL1, Isolated from a Paralvinella sp. Polychaete Worm Collected from a Hydrothermal Vent.</title>
        <authorList>
            <person name="Jung J.H."/>
            <person name="Holden J.F."/>
            <person name="Seo D.H."/>
            <person name="Park K.H."/>
            <person name="Shin H."/>
            <person name="Ryu S."/>
            <person name="Lee J.H."/>
            <person name="Park C.S."/>
        </authorList>
    </citation>
    <scope>NUCLEOTIDE SEQUENCE [LARGE SCALE GENOMIC DNA]</scope>
    <source>
        <strain evidence="4">DSM 27260 / KACC 17922 / CL1</strain>
    </source>
</reference>
<evidence type="ECO:0000256" key="1">
    <source>
        <dbReference type="ARBA" id="ARBA00022962"/>
    </source>
</evidence>
<dbReference type="PANTHER" id="PTHR42824">
    <property type="entry name" value="GLUTAMINE AMIDOTRANSFERASE"/>
    <property type="match status" value="1"/>
</dbReference>
<dbReference type="PROSITE" id="PS51278">
    <property type="entry name" value="GATASE_TYPE_2"/>
    <property type="match status" value="1"/>
</dbReference>
<evidence type="ECO:0000313" key="3">
    <source>
        <dbReference type="EMBL" id="AFL96139.1"/>
    </source>
</evidence>
<protein>
    <recommendedName>
        <fullName evidence="2">Glutamine amidotransferase type-2 domain-containing protein</fullName>
    </recommendedName>
</protein>
<dbReference type="SUPFAM" id="SSF56235">
    <property type="entry name" value="N-terminal nucleophile aminohydrolases (Ntn hydrolases)"/>
    <property type="match status" value="1"/>
</dbReference>